<dbReference type="NCBIfam" id="TIGR00231">
    <property type="entry name" value="small_GTP"/>
    <property type="match status" value="1"/>
</dbReference>
<dbReference type="PROSITE" id="PS51420">
    <property type="entry name" value="RHO"/>
    <property type="match status" value="1"/>
</dbReference>
<dbReference type="GO" id="GO:0003924">
    <property type="term" value="F:GTPase activity"/>
    <property type="evidence" value="ECO:0007669"/>
    <property type="project" value="InterPro"/>
</dbReference>
<dbReference type="GO" id="GO:0005525">
    <property type="term" value="F:GTP binding"/>
    <property type="evidence" value="ECO:0007669"/>
    <property type="project" value="InterPro"/>
</dbReference>
<evidence type="ECO:0000256" key="5">
    <source>
        <dbReference type="SAM" id="MobiDB-lite"/>
    </source>
</evidence>
<evidence type="ECO:0000256" key="1">
    <source>
        <dbReference type="ARBA" id="ARBA00004308"/>
    </source>
</evidence>
<feature type="region of interest" description="Disordered" evidence="5">
    <location>
        <begin position="94"/>
        <end position="190"/>
    </location>
</feature>
<dbReference type="SUPFAM" id="SSF52540">
    <property type="entry name" value="P-loop containing nucleoside triphosphate hydrolases"/>
    <property type="match status" value="1"/>
</dbReference>
<dbReference type="InterPro" id="IPR001806">
    <property type="entry name" value="Small_GTPase"/>
</dbReference>
<dbReference type="InterPro" id="IPR050209">
    <property type="entry name" value="Rab_GTPases_membrane_traffic"/>
</dbReference>
<comment type="similarity">
    <text evidence="2">Belongs to the small GTPase superfamily. Rab family.</text>
</comment>
<dbReference type="GO" id="GO:0012505">
    <property type="term" value="C:endomembrane system"/>
    <property type="evidence" value="ECO:0007669"/>
    <property type="project" value="UniProtKB-SubCell"/>
</dbReference>
<reference evidence="6 7" key="1">
    <citation type="submission" date="2017-12" db="EMBL/GenBank/DDBJ databases">
        <title>Sequencing, de novo assembly and annotation of complete genome of a new Thraustochytrid species, strain FCC1311.</title>
        <authorList>
            <person name="Sedici K."/>
            <person name="Godart F."/>
            <person name="Aiese Cigliano R."/>
            <person name="Sanseverino W."/>
            <person name="Barakat M."/>
            <person name="Ortet P."/>
            <person name="Marechal E."/>
            <person name="Cagnac O."/>
            <person name="Amato A."/>
        </authorList>
    </citation>
    <scope>NUCLEOTIDE SEQUENCE [LARGE SCALE GENOMIC DNA]</scope>
</reference>
<dbReference type="EMBL" id="BEYU01000175">
    <property type="protein sequence ID" value="GBG33949.1"/>
    <property type="molecule type" value="Genomic_DNA"/>
</dbReference>
<dbReference type="FunFam" id="3.40.50.300:FF:000586">
    <property type="entry name" value="Rab family GTPase"/>
    <property type="match status" value="1"/>
</dbReference>
<evidence type="ECO:0000313" key="7">
    <source>
        <dbReference type="Proteomes" id="UP000241890"/>
    </source>
</evidence>
<name>A0A2R5GUE7_9STRA</name>
<evidence type="ECO:0000256" key="4">
    <source>
        <dbReference type="ARBA" id="ARBA00023136"/>
    </source>
</evidence>
<dbReference type="AlphaFoldDB" id="A0A2R5GUE7"/>
<dbReference type="PROSITE" id="PS51419">
    <property type="entry name" value="RAB"/>
    <property type="match status" value="1"/>
</dbReference>
<dbReference type="PRINTS" id="PR00449">
    <property type="entry name" value="RASTRNSFRMNG"/>
</dbReference>
<dbReference type="Pfam" id="PF00071">
    <property type="entry name" value="Ras"/>
    <property type="match status" value="1"/>
</dbReference>
<feature type="compositionally biased region" description="Polar residues" evidence="5">
    <location>
        <begin position="107"/>
        <end position="125"/>
    </location>
</feature>
<dbReference type="InParanoid" id="A0A2R5GUE7"/>
<dbReference type="SMART" id="SM00174">
    <property type="entry name" value="RHO"/>
    <property type="match status" value="1"/>
</dbReference>
<accession>A0A2R5GUE7</accession>
<dbReference type="SMART" id="SM00177">
    <property type="entry name" value="ARF"/>
    <property type="match status" value="1"/>
</dbReference>
<sequence>MATPTSFGSSYASSVTGNPIRVSVYLNGTGSGAAGRRVVLDRAESLAENAVRIAHKLKLDLQCPAPKVYTKQGIEVDNVEEIIEGEVLYFEPRGRPFMGTTERSGRGASQSTGANASSNADNNVGASAATRSGRVSGVSPPTAGSNYRTANASNTARSSTRTSFGSTSSVGSTRSRRRRHTPRSAGTASPRELIRGNSFEYNYLFKFILVGSVAVGKSCLLLQFTDQRFRPAHEATIGVDFGTETIRVRNKRVKVQIWDTAGQEYFQSITRTYFREAAAALIVYDVNNRETFNDIKVWLDNVRSSATNRSLVITLVGNKCDKPEVERAVTTEEGETFARENGLLFLETSALSGENVHDVFARTADAVMRKIDAGLIDLSDPSQGVRRGDFAPAVGGTGAGSKSGPSASGPYQLNVNGNRLGNEPDEGGCYC</sequence>
<evidence type="ECO:0000256" key="2">
    <source>
        <dbReference type="ARBA" id="ARBA00006270"/>
    </source>
</evidence>
<dbReference type="InterPro" id="IPR027417">
    <property type="entry name" value="P-loop_NTPase"/>
</dbReference>
<feature type="compositionally biased region" description="Low complexity" evidence="5">
    <location>
        <begin position="148"/>
        <end position="173"/>
    </location>
</feature>
<dbReference type="SMART" id="SM00173">
    <property type="entry name" value="RAS"/>
    <property type="match status" value="1"/>
</dbReference>
<organism evidence="6 7">
    <name type="scientific">Hondaea fermentalgiana</name>
    <dbReference type="NCBI Taxonomy" id="2315210"/>
    <lineage>
        <taxon>Eukaryota</taxon>
        <taxon>Sar</taxon>
        <taxon>Stramenopiles</taxon>
        <taxon>Bigyra</taxon>
        <taxon>Labyrinthulomycetes</taxon>
        <taxon>Thraustochytrida</taxon>
        <taxon>Thraustochytriidae</taxon>
        <taxon>Hondaea</taxon>
    </lineage>
</organism>
<dbReference type="OrthoDB" id="9989112at2759"/>
<comment type="caution">
    <text evidence="6">The sequence shown here is derived from an EMBL/GenBank/DDBJ whole genome shotgun (WGS) entry which is preliminary data.</text>
</comment>
<dbReference type="Gene3D" id="3.40.50.300">
    <property type="entry name" value="P-loop containing nucleotide triphosphate hydrolases"/>
    <property type="match status" value="1"/>
</dbReference>
<keyword evidence="4" id="KW-0472">Membrane</keyword>
<dbReference type="Proteomes" id="UP000241890">
    <property type="component" value="Unassembled WGS sequence"/>
</dbReference>
<evidence type="ECO:0000313" key="6">
    <source>
        <dbReference type="EMBL" id="GBG33949.1"/>
    </source>
</evidence>
<dbReference type="InterPro" id="IPR005225">
    <property type="entry name" value="Small_GTP-bd"/>
</dbReference>
<keyword evidence="7" id="KW-1185">Reference proteome</keyword>
<keyword evidence="3" id="KW-0547">Nucleotide-binding</keyword>
<dbReference type="PROSITE" id="PS51421">
    <property type="entry name" value="RAS"/>
    <property type="match status" value="1"/>
</dbReference>
<feature type="region of interest" description="Disordered" evidence="5">
    <location>
        <begin position="387"/>
        <end position="431"/>
    </location>
</feature>
<gene>
    <name evidence="6" type="ORF">FCC1311_101722</name>
</gene>
<dbReference type="SMART" id="SM00175">
    <property type="entry name" value="RAB"/>
    <property type="match status" value="1"/>
</dbReference>
<dbReference type="PANTHER" id="PTHR47979">
    <property type="entry name" value="DRAB11-RELATED"/>
    <property type="match status" value="1"/>
</dbReference>
<protein>
    <submittedName>
        <fullName evidence="6">Ras-related protein Rab-2A</fullName>
    </submittedName>
</protein>
<evidence type="ECO:0000256" key="3">
    <source>
        <dbReference type="ARBA" id="ARBA00022741"/>
    </source>
</evidence>
<comment type="subcellular location">
    <subcellularLocation>
        <location evidence="1">Endomembrane system</location>
    </subcellularLocation>
</comment>
<proteinExistence type="inferred from homology"/>
<dbReference type="SMART" id="SM00176">
    <property type="entry name" value="RAN"/>
    <property type="match status" value="1"/>
</dbReference>